<protein>
    <submittedName>
        <fullName evidence="1">Uncharacterized protein</fullName>
    </submittedName>
</protein>
<proteinExistence type="predicted"/>
<name>A0ACB9BMG0_CICIN</name>
<gene>
    <name evidence="1" type="ORF">L2E82_34652</name>
</gene>
<evidence type="ECO:0000313" key="2">
    <source>
        <dbReference type="Proteomes" id="UP001055811"/>
    </source>
</evidence>
<evidence type="ECO:0000313" key="1">
    <source>
        <dbReference type="EMBL" id="KAI3723215.1"/>
    </source>
</evidence>
<sequence>MGGWSGSPTSCRSAEVVYEGDGGGFRWRQYWFPAEQKKREAGRGDQVIPSGLKKLIKATAKCVKVQ</sequence>
<comment type="caution">
    <text evidence="1">The sequence shown here is derived from an EMBL/GenBank/DDBJ whole genome shotgun (WGS) entry which is preliminary data.</text>
</comment>
<accession>A0ACB9BMG0</accession>
<organism evidence="1 2">
    <name type="scientific">Cichorium intybus</name>
    <name type="common">Chicory</name>
    <dbReference type="NCBI Taxonomy" id="13427"/>
    <lineage>
        <taxon>Eukaryota</taxon>
        <taxon>Viridiplantae</taxon>
        <taxon>Streptophyta</taxon>
        <taxon>Embryophyta</taxon>
        <taxon>Tracheophyta</taxon>
        <taxon>Spermatophyta</taxon>
        <taxon>Magnoliopsida</taxon>
        <taxon>eudicotyledons</taxon>
        <taxon>Gunneridae</taxon>
        <taxon>Pentapetalae</taxon>
        <taxon>asterids</taxon>
        <taxon>campanulids</taxon>
        <taxon>Asterales</taxon>
        <taxon>Asteraceae</taxon>
        <taxon>Cichorioideae</taxon>
        <taxon>Cichorieae</taxon>
        <taxon>Cichoriinae</taxon>
        <taxon>Cichorium</taxon>
    </lineage>
</organism>
<dbReference type="EMBL" id="CM042014">
    <property type="protein sequence ID" value="KAI3723215.1"/>
    <property type="molecule type" value="Genomic_DNA"/>
</dbReference>
<reference evidence="2" key="1">
    <citation type="journal article" date="2022" name="Mol. Ecol. Resour.">
        <title>The genomes of chicory, endive, great burdock and yacon provide insights into Asteraceae palaeo-polyploidization history and plant inulin production.</title>
        <authorList>
            <person name="Fan W."/>
            <person name="Wang S."/>
            <person name="Wang H."/>
            <person name="Wang A."/>
            <person name="Jiang F."/>
            <person name="Liu H."/>
            <person name="Zhao H."/>
            <person name="Xu D."/>
            <person name="Zhang Y."/>
        </authorList>
    </citation>
    <scope>NUCLEOTIDE SEQUENCE [LARGE SCALE GENOMIC DNA]</scope>
    <source>
        <strain evidence="2">cv. Punajuju</strain>
    </source>
</reference>
<reference evidence="1 2" key="2">
    <citation type="journal article" date="2022" name="Mol. Ecol. Resour.">
        <title>The genomes of chicory, endive, great burdock and yacon provide insights into Asteraceae paleo-polyploidization history and plant inulin production.</title>
        <authorList>
            <person name="Fan W."/>
            <person name="Wang S."/>
            <person name="Wang H."/>
            <person name="Wang A."/>
            <person name="Jiang F."/>
            <person name="Liu H."/>
            <person name="Zhao H."/>
            <person name="Xu D."/>
            <person name="Zhang Y."/>
        </authorList>
    </citation>
    <scope>NUCLEOTIDE SEQUENCE [LARGE SCALE GENOMIC DNA]</scope>
    <source>
        <strain evidence="2">cv. Punajuju</strain>
        <tissue evidence="1">Leaves</tissue>
    </source>
</reference>
<dbReference type="Proteomes" id="UP001055811">
    <property type="component" value="Linkage Group LG06"/>
</dbReference>
<keyword evidence="2" id="KW-1185">Reference proteome</keyword>